<dbReference type="SUPFAM" id="SSF56300">
    <property type="entry name" value="Metallo-dependent phosphatases"/>
    <property type="match status" value="1"/>
</dbReference>
<dbReference type="PANTHER" id="PTHR30337:SF0">
    <property type="entry name" value="NUCLEASE SBCCD SUBUNIT D"/>
    <property type="match status" value="1"/>
</dbReference>
<dbReference type="Proteomes" id="UP000321749">
    <property type="component" value="Unassembled WGS sequence"/>
</dbReference>
<evidence type="ECO:0000313" key="11">
    <source>
        <dbReference type="Proteomes" id="UP000321749"/>
    </source>
</evidence>
<dbReference type="GO" id="GO:0006260">
    <property type="term" value="P:DNA replication"/>
    <property type="evidence" value="ECO:0007669"/>
    <property type="project" value="UniProtKB-KW"/>
</dbReference>
<dbReference type="AlphaFoldDB" id="A0AA87UQX4"/>
<comment type="function">
    <text evidence="7">SbcCD cleaves DNA hairpin structures. These structures can inhibit DNA replication and are intermediates in certain DNA recombination reactions. The complex acts as a 3'-&gt;5' double strand exonuclease that can open hairpins. It also has a 5' single-strand endonuclease activity.</text>
</comment>
<dbReference type="EMBL" id="BJUU01000001">
    <property type="protein sequence ID" value="GEK78944.1"/>
    <property type="molecule type" value="Genomic_DNA"/>
</dbReference>
<keyword evidence="7" id="KW-0235">DNA replication</keyword>
<dbReference type="GO" id="GO:0008408">
    <property type="term" value="F:3'-5' exonuclease activity"/>
    <property type="evidence" value="ECO:0007669"/>
    <property type="project" value="InterPro"/>
</dbReference>
<dbReference type="InterPro" id="IPR041796">
    <property type="entry name" value="Mre11_N"/>
</dbReference>
<evidence type="ECO:0000256" key="2">
    <source>
        <dbReference type="ARBA" id="ARBA00011322"/>
    </source>
</evidence>
<dbReference type="Pfam" id="PF00149">
    <property type="entry name" value="Metallophos"/>
    <property type="match status" value="1"/>
</dbReference>
<proteinExistence type="inferred from homology"/>
<evidence type="ECO:0000256" key="5">
    <source>
        <dbReference type="ARBA" id="ARBA00022801"/>
    </source>
</evidence>
<evidence type="ECO:0000313" key="10">
    <source>
        <dbReference type="EMBL" id="GEK78944.1"/>
    </source>
</evidence>
<dbReference type="CDD" id="cd00840">
    <property type="entry name" value="MPP_Mre11_N"/>
    <property type="match status" value="1"/>
</dbReference>
<dbReference type="InterPro" id="IPR050535">
    <property type="entry name" value="DNA_Repair-Maintenance_Comp"/>
</dbReference>
<dbReference type="Gene3D" id="3.60.21.10">
    <property type="match status" value="1"/>
</dbReference>
<evidence type="ECO:0000256" key="1">
    <source>
        <dbReference type="ARBA" id="ARBA00010555"/>
    </source>
</evidence>
<evidence type="ECO:0000256" key="3">
    <source>
        <dbReference type="ARBA" id="ARBA00013365"/>
    </source>
</evidence>
<dbReference type="Pfam" id="PF12320">
    <property type="entry name" value="SbcD_C"/>
    <property type="match status" value="1"/>
</dbReference>
<dbReference type="InterPro" id="IPR004843">
    <property type="entry name" value="Calcineurin-like_PHP"/>
</dbReference>
<evidence type="ECO:0000256" key="6">
    <source>
        <dbReference type="ARBA" id="ARBA00022839"/>
    </source>
</evidence>
<keyword evidence="7" id="KW-0255">Endonuclease</keyword>
<evidence type="ECO:0000256" key="7">
    <source>
        <dbReference type="RuleBase" id="RU363069"/>
    </source>
</evidence>
<dbReference type="NCBIfam" id="TIGR00619">
    <property type="entry name" value="sbcd"/>
    <property type="match status" value="1"/>
</dbReference>
<gene>
    <name evidence="7 10" type="primary">sbcD</name>
    <name evidence="10" type="ORF">ABA31_02950</name>
</gene>
<dbReference type="RefSeq" id="WP_146792321.1">
    <property type="nucleotide sequence ID" value="NZ_BJUU01000001.1"/>
</dbReference>
<keyword evidence="5 7" id="KW-0378">Hydrolase</keyword>
<keyword evidence="4 7" id="KW-0540">Nuclease</keyword>
<organism evidence="10 11">
    <name type="scientific">Agrococcus baldri</name>
    <dbReference type="NCBI Taxonomy" id="153730"/>
    <lineage>
        <taxon>Bacteria</taxon>
        <taxon>Bacillati</taxon>
        <taxon>Actinomycetota</taxon>
        <taxon>Actinomycetes</taxon>
        <taxon>Micrococcales</taxon>
        <taxon>Microbacteriaceae</taxon>
        <taxon>Agrococcus</taxon>
    </lineage>
</organism>
<comment type="similarity">
    <text evidence="1 7">Belongs to the SbcD family.</text>
</comment>
<reference evidence="10 11" key="1">
    <citation type="submission" date="2019-07" db="EMBL/GenBank/DDBJ databases">
        <title>Whole genome shotgun sequence of Agrococcus baldri NBRC 103055.</title>
        <authorList>
            <person name="Hosoyama A."/>
            <person name="Uohara A."/>
            <person name="Ohji S."/>
            <person name="Ichikawa N."/>
        </authorList>
    </citation>
    <scope>NUCLEOTIDE SEQUENCE [LARGE SCALE GENOMIC DNA]</scope>
    <source>
        <strain evidence="10 11">NBRC 103055</strain>
    </source>
</reference>
<dbReference type="InterPro" id="IPR026843">
    <property type="entry name" value="SbcD_C"/>
</dbReference>
<accession>A0AA87UQX4</accession>
<evidence type="ECO:0000259" key="9">
    <source>
        <dbReference type="Pfam" id="PF12320"/>
    </source>
</evidence>
<keyword evidence="6 7" id="KW-0269">Exonuclease</keyword>
<evidence type="ECO:0000259" key="8">
    <source>
        <dbReference type="Pfam" id="PF00149"/>
    </source>
</evidence>
<feature type="domain" description="Nuclease SbcCD subunit D C-terminal" evidence="9">
    <location>
        <begin position="278"/>
        <end position="364"/>
    </location>
</feature>
<keyword evidence="11" id="KW-1185">Reference proteome</keyword>
<dbReference type="GO" id="GO:0004519">
    <property type="term" value="F:endonuclease activity"/>
    <property type="evidence" value="ECO:0007669"/>
    <property type="project" value="UniProtKB-KW"/>
</dbReference>
<protein>
    <recommendedName>
        <fullName evidence="3 7">Nuclease SbcCD subunit D</fullName>
    </recommendedName>
</protein>
<comment type="caution">
    <text evidence="10">The sequence shown here is derived from an EMBL/GenBank/DDBJ whole genome shotgun (WGS) entry which is preliminary data.</text>
</comment>
<sequence>MRLLHTSDWHVGRTFHGADTLDALLGVLGEIPGIVRAQRIDVVLVAGDVYDSAMPAGRHVDALTGALAAIREAGARIVLSSGNHDSAARLGANAGFAQAGGLHLSTRALEPESWRIELADEHGPVQVFALPYLEPVALRAALPDAGIASQADAVRWAMDAVRAASAQHPGRTVVLAHCFAAAVAAKPLDPAAVGELDDAPRDITAGGLDVVPIDAFDGIDYVALGHIHSRERLAPNVRYSGAPLHYSFRERSPERGGWLVELGADGLQEVTWVGLPVPRALTTLEGELDALLADPRHDGTEQDWLRVRLTDRLRPMDAMRRLRERWPHCAEVTWVGGEAAPAAALRERLARRSEAEIVDGFLAHVRSGVGASDAEAALVREALARVASSELAR</sequence>
<dbReference type="InterPro" id="IPR004593">
    <property type="entry name" value="SbcD"/>
</dbReference>
<evidence type="ECO:0000256" key="4">
    <source>
        <dbReference type="ARBA" id="ARBA00022722"/>
    </source>
</evidence>
<feature type="domain" description="Calcineurin-like phosphoesterase" evidence="8">
    <location>
        <begin position="1"/>
        <end position="109"/>
    </location>
</feature>
<dbReference type="GO" id="GO:0006310">
    <property type="term" value="P:DNA recombination"/>
    <property type="evidence" value="ECO:0007669"/>
    <property type="project" value="UniProtKB-KW"/>
</dbReference>
<dbReference type="PANTHER" id="PTHR30337">
    <property type="entry name" value="COMPONENT OF ATP-DEPENDENT DSDNA EXONUCLEASE"/>
    <property type="match status" value="1"/>
</dbReference>
<name>A0AA87UQX4_9MICO</name>
<comment type="subunit">
    <text evidence="2 7">Heterodimer of SbcC and SbcD.</text>
</comment>
<keyword evidence="7" id="KW-0233">DNA recombination</keyword>
<dbReference type="InterPro" id="IPR029052">
    <property type="entry name" value="Metallo-depent_PP-like"/>
</dbReference>